<dbReference type="Gramene" id="Al_scaffold_0008_1223">
    <property type="protein sequence ID" value="Al_scaffold_0008_1223"/>
    <property type="gene ID" value="Al_scaffold_0008_1223"/>
</dbReference>
<dbReference type="AlphaFoldDB" id="D7MN79"/>
<sequence length="133" mass="14718">MNNSLYISHSNTTADKSTSSMFEPLHEPKISAALITFTVDEQKVNLLSSSPSSDDAMCLIFTPSPVTTPPARPKPHLQSVENLHLCRPELRRELNRRGYPSSIVVVVVDLVIDLCPQSKIRVCLNLSLPLSHI</sequence>
<evidence type="ECO:0000313" key="2">
    <source>
        <dbReference type="Proteomes" id="UP000008694"/>
    </source>
</evidence>
<dbReference type="Proteomes" id="UP000008694">
    <property type="component" value="Unassembled WGS sequence"/>
</dbReference>
<gene>
    <name evidence="1" type="ORF">ARALYDRAFT_684403</name>
</gene>
<name>D7MN79_ARALL</name>
<reference evidence="2" key="1">
    <citation type="journal article" date="2011" name="Nat. Genet.">
        <title>The Arabidopsis lyrata genome sequence and the basis of rapid genome size change.</title>
        <authorList>
            <person name="Hu T.T."/>
            <person name="Pattyn P."/>
            <person name="Bakker E.G."/>
            <person name="Cao J."/>
            <person name="Cheng J.-F."/>
            <person name="Clark R.M."/>
            <person name="Fahlgren N."/>
            <person name="Fawcett J.A."/>
            <person name="Grimwood J."/>
            <person name="Gundlach H."/>
            <person name="Haberer G."/>
            <person name="Hollister J.D."/>
            <person name="Ossowski S."/>
            <person name="Ottilar R.P."/>
            <person name="Salamov A.A."/>
            <person name="Schneeberger K."/>
            <person name="Spannagl M."/>
            <person name="Wang X."/>
            <person name="Yang L."/>
            <person name="Nasrallah M.E."/>
            <person name="Bergelson J."/>
            <person name="Carrington J.C."/>
            <person name="Gaut B.S."/>
            <person name="Schmutz J."/>
            <person name="Mayer K.F.X."/>
            <person name="Van de Peer Y."/>
            <person name="Grigoriev I.V."/>
            <person name="Nordborg M."/>
            <person name="Weigel D."/>
            <person name="Guo Y.-L."/>
        </authorList>
    </citation>
    <scope>NUCLEOTIDE SEQUENCE [LARGE SCALE GENOMIC DNA]</scope>
    <source>
        <strain evidence="2">cv. MN47</strain>
    </source>
</reference>
<accession>D7MN79</accession>
<dbReference type="HOGENOM" id="CLU_1909534_0_0_1"/>
<organism evidence="2">
    <name type="scientific">Arabidopsis lyrata subsp. lyrata</name>
    <name type="common">Lyre-leaved rock-cress</name>
    <dbReference type="NCBI Taxonomy" id="81972"/>
    <lineage>
        <taxon>Eukaryota</taxon>
        <taxon>Viridiplantae</taxon>
        <taxon>Streptophyta</taxon>
        <taxon>Embryophyta</taxon>
        <taxon>Tracheophyta</taxon>
        <taxon>Spermatophyta</taxon>
        <taxon>Magnoliopsida</taxon>
        <taxon>eudicotyledons</taxon>
        <taxon>Gunneridae</taxon>
        <taxon>Pentapetalae</taxon>
        <taxon>rosids</taxon>
        <taxon>malvids</taxon>
        <taxon>Brassicales</taxon>
        <taxon>Brassicaceae</taxon>
        <taxon>Camelineae</taxon>
        <taxon>Arabidopsis</taxon>
    </lineage>
</organism>
<protein>
    <submittedName>
        <fullName evidence="1">Predicted protein</fullName>
    </submittedName>
</protein>
<proteinExistence type="predicted"/>
<keyword evidence="2" id="KW-1185">Reference proteome</keyword>
<evidence type="ECO:0000313" key="1">
    <source>
        <dbReference type="EMBL" id="EFH40220.1"/>
    </source>
</evidence>
<dbReference type="EMBL" id="GL348720">
    <property type="protein sequence ID" value="EFH40220.1"/>
    <property type="molecule type" value="Genomic_DNA"/>
</dbReference>